<reference evidence="5 6" key="1">
    <citation type="submission" date="2016-03" db="EMBL/GenBank/DDBJ databases">
        <title>Cyphomyrmex costatus WGS genome.</title>
        <authorList>
            <person name="Nygaard S."/>
            <person name="Hu H."/>
            <person name="Boomsma J."/>
            <person name="Zhang G."/>
        </authorList>
    </citation>
    <scope>NUCLEOTIDE SEQUENCE [LARGE SCALE GENOMIC DNA]</scope>
    <source>
        <strain evidence="5">MS0001</strain>
        <tissue evidence="5">Whole body</tissue>
    </source>
</reference>
<dbReference type="PANTHER" id="PTHR12732">
    <property type="entry name" value="UNCHARACTERIZED PROTEASOME COMPONENT REGION PCI-CONTAINING"/>
    <property type="match status" value="1"/>
</dbReference>
<dbReference type="EMBL" id="KQ978023">
    <property type="protein sequence ID" value="KYM97980.1"/>
    <property type="molecule type" value="Genomic_DNA"/>
</dbReference>
<dbReference type="GO" id="GO:0000973">
    <property type="term" value="P:post-transcriptional tethering of RNA polymerase II gene DNA at nuclear periphery"/>
    <property type="evidence" value="ECO:0007669"/>
    <property type="project" value="TreeGrafter"/>
</dbReference>
<evidence type="ECO:0000313" key="6">
    <source>
        <dbReference type="Proteomes" id="UP000078542"/>
    </source>
</evidence>
<protein>
    <recommendedName>
        <fullName evidence="3">PCI domain-containing protein 2 homolog</fullName>
    </recommendedName>
    <alternativeName>
        <fullName evidence="2">CSN12-like protein</fullName>
    </alternativeName>
</protein>
<evidence type="ECO:0000313" key="5">
    <source>
        <dbReference type="EMBL" id="KYM97980.1"/>
    </source>
</evidence>
<sequence>MKKNDPLVIYNYQSSAVQYLAKILQMQKEENWMLPVMNVMCLELRLLAIGAENCKNNKNVKPGEVLEKCAECLMACFRVCAADSRSSEEDTKRWGMLALINQLLKVYFRINKLHLCRPLIRAIESSPYKDHFALAQQITYKFFVGRKAMFDSDYKIADEYLTYAFEHCHIQCSKNKRLILTYLVPVKMLLGYMPKQHLLEKYNLMEFWELRESVRKGDLRSLERVMAKHETFFIDAGIYLIVEKLKLIAYRNLFKKVYLALNTHQISVMSLIAALQMYGMEDIDMDETECLLANLIYEGKIKGYISYQHKKLVISKQNPFPPLSTIIP</sequence>
<dbReference type="Pfam" id="PF01399">
    <property type="entry name" value="PCI"/>
    <property type="match status" value="1"/>
</dbReference>
<gene>
    <name evidence="5" type="ORF">ALC62_11326</name>
</gene>
<dbReference type="STRING" id="456900.A0A195CBA4"/>
<dbReference type="AlphaFoldDB" id="A0A195CBA4"/>
<dbReference type="Gene3D" id="1.10.10.10">
    <property type="entry name" value="Winged helix-like DNA-binding domain superfamily/Winged helix DNA-binding domain"/>
    <property type="match status" value="1"/>
</dbReference>
<organism evidence="5 6">
    <name type="scientific">Cyphomyrmex costatus</name>
    <dbReference type="NCBI Taxonomy" id="456900"/>
    <lineage>
        <taxon>Eukaryota</taxon>
        <taxon>Metazoa</taxon>
        <taxon>Ecdysozoa</taxon>
        <taxon>Arthropoda</taxon>
        <taxon>Hexapoda</taxon>
        <taxon>Insecta</taxon>
        <taxon>Pterygota</taxon>
        <taxon>Neoptera</taxon>
        <taxon>Endopterygota</taxon>
        <taxon>Hymenoptera</taxon>
        <taxon>Apocrita</taxon>
        <taxon>Aculeata</taxon>
        <taxon>Formicoidea</taxon>
        <taxon>Formicidae</taxon>
        <taxon>Myrmicinae</taxon>
        <taxon>Cyphomyrmex</taxon>
    </lineage>
</organism>
<dbReference type="InterPro" id="IPR000717">
    <property type="entry name" value="PCI_dom"/>
</dbReference>
<dbReference type="GO" id="GO:0006368">
    <property type="term" value="P:transcription elongation by RNA polymerase II"/>
    <property type="evidence" value="ECO:0007669"/>
    <property type="project" value="TreeGrafter"/>
</dbReference>
<dbReference type="GO" id="GO:0003690">
    <property type="term" value="F:double-stranded DNA binding"/>
    <property type="evidence" value="ECO:0007669"/>
    <property type="project" value="InterPro"/>
</dbReference>
<dbReference type="InterPro" id="IPR045114">
    <property type="entry name" value="Csn12-like"/>
</dbReference>
<feature type="domain" description="PCI" evidence="4">
    <location>
        <begin position="138"/>
        <end position="319"/>
    </location>
</feature>
<dbReference type="SMART" id="SM00753">
    <property type="entry name" value="PAM"/>
    <property type="match status" value="1"/>
</dbReference>
<name>A0A195CBA4_9HYME</name>
<dbReference type="InterPro" id="IPR036388">
    <property type="entry name" value="WH-like_DNA-bd_sf"/>
</dbReference>
<accession>A0A195CBA4</accession>
<evidence type="ECO:0000256" key="3">
    <source>
        <dbReference type="ARBA" id="ARBA00072421"/>
    </source>
</evidence>
<keyword evidence="6" id="KW-1185">Reference proteome</keyword>
<dbReference type="GO" id="GO:0070390">
    <property type="term" value="C:transcription export complex 2"/>
    <property type="evidence" value="ECO:0007669"/>
    <property type="project" value="TreeGrafter"/>
</dbReference>
<dbReference type="FunFam" id="1.10.10.10:FF:000146">
    <property type="entry name" value="PCI domain-containing protein 2 homolog"/>
    <property type="match status" value="1"/>
</dbReference>
<comment type="similarity">
    <text evidence="1">Belongs to the CSN12 family.</text>
</comment>
<evidence type="ECO:0000259" key="4">
    <source>
        <dbReference type="PROSITE" id="PS50250"/>
    </source>
</evidence>
<dbReference type="GO" id="GO:0003723">
    <property type="term" value="F:RNA binding"/>
    <property type="evidence" value="ECO:0007669"/>
    <property type="project" value="InterPro"/>
</dbReference>
<dbReference type="PANTHER" id="PTHR12732:SF0">
    <property type="entry name" value="PCI DOMAIN-CONTAINING PROTEIN 2"/>
    <property type="match status" value="1"/>
</dbReference>
<evidence type="ECO:0000256" key="2">
    <source>
        <dbReference type="ARBA" id="ARBA00033214"/>
    </source>
</evidence>
<dbReference type="Proteomes" id="UP000078542">
    <property type="component" value="Unassembled WGS sequence"/>
</dbReference>
<evidence type="ECO:0000256" key="1">
    <source>
        <dbReference type="ARBA" id="ARBA00025771"/>
    </source>
</evidence>
<dbReference type="GO" id="GO:0016973">
    <property type="term" value="P:poly(A)+ mRNA export from nucleus"/>
    <property type="evidence" value="ECO:0007669"/>
    <property type="project" value="TreeGrafter"/>
</dbReference>
<proteinExistence type="inferred from homology"/>
<dbReference type="PROSITE" id="PS50250">
    <property type="entry name" value="PCI"/>
    <property type="match status" value="1"/>
</dbReference>